<name>A0A1F5EK71_9BACT</name>
<accession>A0A1F5EK71</accession>
<evidence type="ECO:0000313" key="2">
    <source>
        <dbReference type="Proteomes" id="UP000176451"/>
    </source>
</evidence>
<organism evidence="1 2">
    <name type="scientific">Candidatus Berkelbacteria bacterium RIFCSPHIGHO2_12_FULL_36_9</name>
    <dbReference type="NCBI Taxonomy" id="1797469"/>
    <lineage>
        <taxon>Bacteria</taxon>
        <taxon>Candidatus Berkelbacteria</taxon>
    </lineage>
</organism>
<gene>
    <name evidence="1" type="ORF">A3F08_01480</name>
</gene>
<dbReference type="Proteomes" id="UP000176451">
    <property type="component" value="Unassembled WGS sequence"/>
</dbReference>
<evidence type="ECO:0000313" key="1">
    <source>
        <dbReference type="EMBL" id="OGD67817.1"/>
    </source>
</evidence>
<sequence length="172" mass="19629">MPFATIDGHVVPVCQEPKIKEDDPESNPQIKTKHVVYFARIKEIAPYFLLSLGIRPEFLHELLITIGILEFCSLEQLKETILRKLNKLIPKTSPVPDPTDQKLANLNRAFLSGLTIGLLKNGKQPLIDFGSLENNSPTQNTLTIDDLKRYFRFDRKTSESITEEIENRLITK</sequence>
<protein>
    <submittedName>
        <fullName evidence="1">Uncharacterized protein</fullName>
    </submittedName>
</protein>
<reference evidence="1 2" key="1">
    <citation type="journal article" date="2016" name="Nat. Commun.">
        <title>Thousands of microbial genomes shed light on interconnected biogeochemical processes in an aquifer system.</title>
        <authorList>
            <person name="Anantharaman K."/>
            <person name="Brown C.T."/>
            <person name="Hug L.A."/>
            <person name="Sharon I."/>
            <person name="Castelle C.J."/>
            <person name="Probst A.J."/>
            <person name="Thomas B.C."/>
            <person name="Singh A."/>
            <person name="Wilkins M.J."/>
            <person name="Karaoz U."/>
            <person name="Brodie E.L."/>
            <person name="Williams K.H."/>
            <person name="Hubbard S.S."/>
            <person name="Banfield J.F."/>
        </authorList>
    </citation>
    <scope>NUCLEOTIDE SEQUENCE [LARGE SCALE GENOMIC DNA]</scope>
</reference>
<dbReference type="EMBL" id="MEZV01000009">
    <property type="protein sequence ID" value="OGD67817.1"/>
    <property type="molecule type" value="Genomic_DNA"/>
</dbReference>
<proteinExistence type="predicted"/>
<comment type="caution">
    <text evidence="1">The sequence shown here is derived from an EMBL/GenBank/DDBJ whole genome shotgun (WGS) entry which is preliminary data.</text>
</comment>
<dbReference type="STRING" id="1797469.A3F08_01480"/>
<dbReference type="AlphaFoldDB" id="A0A1F5EK71"/>